<evidence type="ECO:0000256" key="6">
    <source>
        <dbReference type="ARBA" id="ARBA00023002"/>
    </source>
</evidence>
<sequence length="222" mass="25077">MMDQVLKPAAIKEAAHFRRAIRSYTDQKISDQDLATILEVGRMSPSSKGILDWRIINVKDASLREDLKPHAWGAQKSLPTASDFLIFVARKDVGPDDSLVRETFRQRPGCDNPEKLGELLADHRSFLEHDMQIHDRQGIFEWASKQCYLAFGMMALAASELGIDSCPIEGLNRSQVDQVLLHHNLINPAIEGAVLMMSLGYRDHDPKRPQNRLAMDEFVKTV</sequence>
<dbReference type="Pfam" id="PF00881">
    <property type="entry name" value="Nitroreductase"/>
    <property type="match status" value="1"/>
</dbReference>
<dbReference type="PANTHER" id="PTHR43673:SF2">
    <property type="entry name" value="NITROREDUCTASE"/>
    <property type="match status" value="1"/>
</dbReference>
<keyword evidence="3" id="KW-0285">Flavoprotein</keyword>
<comment type="cofactor">
    <cofactor evidence="1">
        <name>FMN</name>
        <dbReference type="ChEBI" id="CHEBI:58210"/>
    </cofactor>
</comment>
<accession>A0A0R1VFQ3</accession>
<evidence type="ECO:0000259" key="7">
    <source>
        <dbReference type="Pfam" id="PF00881"/>
    </source>
</evidence>
<evidence type="ECO:0000313" key="9">
    <source>
        <dbReference type="Proteomes" id="UP000051739"/>
    </source>
</evidence>
<proteinExistence type="inferred from homology"/>
<reference evidence="8 9" key="1">
    <citation type="journal article" date="2015" name="Genome Announc.">
        <title>Expanding the biotechnology potential of lactobacilli through comparative genomics of 213 strains and associated genera.</title>
        <authorList>
            <person name="Sun Z."/>
            <person name="Harris H.M."/>
            <person name="McCann A."/>
            <person name="Guo C."/>
            <person name="Argimon S."/>
            <person name="Zhang W."/>
            <person name="Yang X."/>
            <person name="Jeffery I.B."/>
            <person name="Cooney J.C."/>
            <person name="Kagawa T.F."/>
            <person name="Liu W."/>
            <person name="Song Y."/>
            <person name="Salvetti E."/>
            <person name="Wrobel A."/>
            <person name="Rasinkangas P."/>
            <person name="Parkhill J."/>
            <person name="Rea M.C."/>
            <person name="O'Sullivan O."/>
            <person name="Ritari J."/>
            <person name="Douillard F.P."/>
            <person name="Paul Ross R."/>
            <person name="Yang R."/>
            <person name="Briner A.E."/>
            <person name="Felis G.E."/>
            <person name="de Vos W.M."/>
            <person name="Barrangou R."/>
            <person name="Klaenhammer T.R."/>
            <person name="Caufield P.W."/>
            <person name="Cui Y."/>
            <person name="Zhang H."/>
            <person name="O'Toole P.W."/>
        </authorList>
    </citation>
    <scope>NUCLEOTIDE SEQUENCE [LARGE SCALE GENOMIC DNA]</scope>
    <source>
        <strain evidence="8 9">DSM 16045</strain>
    </source>
</reference>
<comment type="caution">
    <text evidence="8">The sequence shown here is derived from an EMBL/GenBank/DDBJ whole genome shotgun (WGS) entry which is preliminary data.</text>
</comment>
<keyword evidence="9" id="KW-1185">Reference proteome</keyword>
<evidence type="ECO:0000256" key="1">
    <source>
        <dbReference type="ARBA" id="ARBA00001917"/>
    </source>
</evidence>
<dbReference type="InterPro" id="IPR029479">
    <property type="entry name" value="Nitroreductase"/>
</dbReference>
<dbReference type="Gene3D" id="3.40.109.10">
    <property type="entry name" value="NADH Oxidase"/>
    <property type="match status" value="1"/>
</dbReference>
<name>A0A0R1VFQ3_9LACO</name>
<feature type="domain" description="Nitroreductase" evidence="7">
    <location>
        <begin position="17"/>
        <end position="201"/>
    </location>
</feature>
<keyword evidence="5" id="KW-0521">NADP</keyword>
<organism evidence="8 9">
    <name type="scientific">Limosilactobacillus gastricus DSM 16045</name>
    <dbReference type="NCBI Taxonomy" id="1423749"/>
    <lineage>
        <taxon>Bacteria</taxon>
        <taxon>Bacillati</taxon>
        <taxon>Bacillota</taxon>
        <taxon>Bacilli</taxon>
        <taxon>Lactobacillales</taxon>
        <taxon>Lactobacillaceae</taxon>
        <taxon>Limosilactobacillus</taxon>
    </lineage>
</organism>
<evidence type="ECO:0000256" key="4">
    <source>
        <dbReference type="ARBA" id="ARBA00022643"/>
    </source>
</evidence>
<dbReference type="AlphaFoldDB" id="A0A0R1VFQ3"/>
<dbReference type="SUPFAM" id="SSF55469">
    <property type="entry name" value="FMN-dependent nitroreductase-like"/>
    <property type="match status" value="1"/>
</dbReference>
<dbReference type="GO" id="GO:0016491">
    <property type="term" value="F:oxidoreductase activity"/>
    <property type="evidence" value="ECO:0007669"/>
    <property type="project" value="UniProtKB-KW"/>
</dbReference>
<dbReference type="EMBL" id="AZFN01000014">
    <property type="protein sequence ID" value="KRM01942.1"/>
    <property type="molecule type" value="Genomic_DNA"/>
</dbReference>
<dbReference type="InterPro" id="IPR033878">
    <property type="entry name" value="NfsB-like"/>
</dbReference>
<protein>
    <submittedName>
        <fullName evidence="8">Nitroreductase family protein</fullName>
    </submittedName>
</protein>
<evidence type="ECO:0000256" key="2">
    <source>
        <dbReference type="ARBA" id="ARBA00007118"/>
    </source>
</evidence>
<dbReference type="PANTHER" id="PTHR43673">
    <property type="entry name" value="NAD(P)H NITROREDUCTASE YDGI-RELATED"/>
    <property type="match status" value="1"/>
</dbReference>
<comment type="similarity">
    <text evidence="2">Belongs to the nitroreductase family.</text>
</comment>
<dbReference type="CDD" id="cd02149">
    <property type="entry name" value="NfsB-like"/>
    <property type="match status" value="1"/>
</dbReference>
<evidence type="ECO:0000256" key="3">
    <source>
        <dbReference type="ARBA" id="ARBA00022630"/>
    </source>
</evidence>
<dbReference type="PATRIC" id="fig|1423749.3.peg.429"/>
<dbReference type="Proteomes" id="UP000051739">
    <property type="component" value="Unassembled WGS sequence"/>
</dbReference>
<dbReference type="InterPro" id="IPR000415">
    <property type="entry name" value="Nitroreductase-like"/>
</dbReference>
<keyword evidence="4" id="KW-0288">FMN</keyword>
<keyword evidence="6" id="KW-0560">Oxidoreductase</keyword>
<gene>
    <name evidence="8" type="ORF">FC60_GL000426</name>
</gene>
<evidence type="ECO:0000256" key="5">
    <source>
        <dbReference type="ARBA" id="ARBA00022857"/>
    </source>
</evidence>
<evidence type="ECO:0000313" key="8">
    <source>
        <dbReference type="EMBL" id="KRM01942.1"/>
    </source>
</evidence>